<evidence type="ECO:0000256" key="2">
    <source>
        <dbReference type="ARBA" id="ARBA00013332"/>
    </source>
</evidence>
<evidence type="ECO:0000256" key="5">
    <source>
        <dbReference type="ARBA" id="ARBA00022553"/>
    </source>
</evidence>
<dbReference type="EMBL" id="SMFT01000001">
    <property type="protein sequence ID" value="TCK01758.1"/>
    <property type="molecule type" value="Genomic_DNA"/>
</dbReference>
<accession>A0A4R1G2D8</accession>
<dbReference type="Gene3D" id="1.10.10.10">
    <property type="entry name" value="Winged helix-like DNA-binding domain superfamily/Winged helix DNA-binding domain"/>
    <property type="match status" value="1"/>
</dbReference>
<dbReference type="GO" id="GO:0000976">
    <property type="term" value="F:transcription cis-regulatory region binding"/>
    <property type="evidence" value="ECO:0007669"/>
    <property type="project" value="TreeGrafter"/>
</dbReference>
<evidence type="ECO:0000256" key="8">
    <source>
        <dbReference type="ARBA" id="ARBA00023015"/>
    </source>
</evidence>
<proteinExistence type="predicted"/>
<evidence type="ECO:0000256" key="14">
    <source>
        <dbReference type="PROSITE-ProRule" id="PRU01091"/>
    </source>
</evidence>
<name>A0A4R1G2D8_9PAST</name>
<dbReference type="NCBIfam" id="TIGR02154">
    <property type="entry name" value="PhoB"/>
    <property type="match status" value="1"/>
</dbReference>
<dbReference type="RefSeq" id="WP_132688428.1">
    <property type="nucleotide sequence ID" value="NZ_SMFT01000001.1"/>
</dbReference>
<dbReference type="FunFam" id="1.10.10.10:FF:000011">
    <property type="entry name" value="Phosphate regulon transcriptional regulator PhoB"/>
    <property type="match status" value="1"/>
</dbReference>
<dbReference type="InterPro" id="IPR011879">
    <property type="entry name" value="Sig_transdc_resp-reg_PhoB"/>
</dbReference>
<keyword evidence="7" id="KW-0902">Two-component regulatory system</keyword>
<organism evidence="17 18">
    <name type="scientific">Volucribacter psittacicida</name>
    <dbReference type="NCBI Taxonomy" id="203482"/>
    <lineage>
        <taxon>Bacteria</taxon>
        <taxon>Pseudomonadati</taxon>
        <taxon>Pseudomonadota</taxon>
        <taxon>Gammaproteobacteria</taxon>
        <taxon>Pasteurellales</taxon>
        <taxon>Pasteurellaceae</taxon>
        <taxon>Volucribacter</taxon>
    </lineage>
</organism>
<keyword evidence="18" id="KW-1185">Reference proteome</keyword>
<evidence type="ECO:0000256" key="13">
    <source>
        <dbReference type="PROSITE-ProRule" id="PRU00169"/>
    </source>
</evidence>
<dbReference type="CDD" id="cd17618">
    <property type="entry name" value="REC_OmpR_PhoB"/>
    <property type="match status" value="1"/>
</dbReference>
<dbReference type="PROSITE" id="PS50110">
    <property type="entry name" value="RESPONSE_REGULATORY"/>
    <property type="match status" value="1"/>
</dbReference>
<comment type="caution">
    <text evidence="17">The sequence shown here is derived from an EMBL/GenBank/DDBJ whole genome shotgun (WGS) entry which is preliminary data.</text>
</comment>
<evidence type="ECO:0000256" key="10">
    <source>
        <dbReference type="ARBA" id="ARBA00023159"/>
    </source>
</evidence>
<dbReference type="Proteomes" id="UP000294702">
    <property type="component" value="Unassembled WGS sequence"/>
</dbReference>
<dbReference type="InterPro" id="IPR011006">
    <property type="entry name" value="CheY-like_superfamily"/>
</dbReference>
<dbReference type="InterPro" id="IPR039420">
    <property type="entry name" value="WalR-like"/>
</dbReference>
<keyword evidence="9 14" id="KW-0238">DNA-binding</keyword>
<dbReference type="Pfam" id="PF00486">
    <property type="entry name" value="Trans_reg_C"/>
    <property type="match status" value="1"/>
</dbReference>
<evidence type="ECO:0000256" key="12">
    <source>
        <dbReference type="ARBA" id="ARBA00024735"/>
    </source>
</evidence>
<dbReference type="InterPro" id="IPR001867">
    <property type="entry name" value="OmpR/PhoB-type_DNA-bd"/>
</dbReference>
<protein>
    <recommendedName>
        <fullName evidence="2">Phosphate regulon transcriptional regulatory protein PhoB</fullName>
    </recommendedName>
</protein>
<dbReference type="GO" id="GO:0000156">
    <property type="term" value="F:phosphorelay response regulator activity"/>
    <property type="evidence" value="ECO:0007669"/>
    <property type="project" value="InterPro"/>
</dbReference>
<evidence type="ECO:0000256" key="3">
    <source>
        <dbReference type="ARBA" id="ARBA00022448"/>
    </source>
</evidence>
<evidence type="ECO:0000256" key="9">
    <source>
        <dbReference type="ARBA" id="ARBA00023125"/>
    </source>
</evidence>
<dbReference type="SUPFAM" id="SSF46894">
    <property type="entry name" value="C-terminal effector domain of the bipartite response regulators"/>
    <property type="match status" value="1"/>
</dbReference>
<dbReference type="SMART" id="SM00862">
    <property type="entry name" value="Trans_reg_C"/>
    <property type="match status" value="1"/>
</dbReference>
<dbReference type="InterPro" id="IPR036388">
    <property type="entry name" value="WH-like_DNA-bd_sf"/>
</dbReference>
<evidence type="ECO:0000256" key="7">
    <source>
        <dbReference type="ARBA" id="ARBA00023012"/>
    </source>
</evidence>
<evidence type="ECO:0000313" key="18">
    <source>
        <dbReference type="Proteomes" id="UP000294702"/>
    </source>
</evidence>
<feature type="domain" description="Response regulatory" evidence="15">
    <location>
        <begin position="3"/>
        <end position="118"/>
    </location>
</feature>
<feature type="modified residue" description="4-aspartylphosphate" evidence="13">
    <location>
        <position position="51"/>
    </location>
</feature>
<dbReference type="Gene3D" id="3.40.50.2300">
    <property type="match status" value="1"/>
</dbReference>
<dbReference type="Gene3D" id="6.10.250.690">
    <property type="match status" value="1"/>
</dbReference>
<keyword evidence="4" id="KW-0963">Cytoplasm</keyword>
<feature type="DNA-binding region" description="OmpR/PhoB-type" evidence="14">
    <location>
        <begin position="125"/>
        <end position="223"/>
    </location>
</feature>
<comment type="function">
    <text evidence="12">This protein is a positive regulator for the phosphate regulon. Transcription of this operon is positively regulated by PhoB and PhoR when phosphate is limited.</text>
</comment>
<evidence type="ECO:0000256" key="6">
    <source>
        <dbReference type="ARBA" id="ARBA00022592"/>
    </source>
</evidence>
<evidence type="ECO:0000256" key="1">
    <source>
        <dbReference type="ARBA" id="ARBA00004496"/>
    </source>
</evidence>
<dbReference type="CDD" id="cd00383">
    <property type="entry name" value="trans_reg_C"/>
    <property type="match status" value="1"/>
</dbReference>
<evidence type="ECO:0000256" key="11">
    <source>
        <dbReference type="ARBA" id="ARBA00023163"/>
    </source>
</evidence>
<evidence type="ECO:0000259" key="16">
    <source>
        <dbReference type="PROSITE" id="PS51755"/>
    </source>
</evidence>
<dbReference type="Pfam" id="PF00072">
    <property type="entry name" value="Response_reg"/>
    <property type="match status" value="1"/>
</dbReference>
<dbReference type="PROSITE" id="PS51755">
    <property type="entry name" value="OMPR_PHOB"/>
    <property type="match status" value="1"/>
</dbReference>
<dbReference type="PANTHER" id="PTHR48111">
    <property type="entry name" value="REGULATOR OF RPOS"/>
    <property type="match status" value="1"/>
</dbReference>
<gene>
    <name evidence="17" type="ORF">EV694_0384</name>
</gene>
<dbReference type="GO" id="GO:0005829">
    <property type="term" value="C:cytosol"/>
    <property type="evidence" value="ECO:0007669"/>
    <property type="project" value="TreeGrafter"/>
</dbReference>
<dbReference type="OrthoDB" id="9802426at2"/>
<reference evidence="17 18" key="1">
    <citation type="submission" date="2019-03" db="EMBL/GenBank/DDBJ databases">
        <title>Genomic Encyclopedia of Type Strains, Phase IV (KMG-IV): sequencing the most valuable type-strain genomes for metagenomic binning, comparative biology and taxonomic classification.</title>
        <authorList>
            <person name="Goeker M."/>
        </authorList>
    </citation>
    <scope>NUCLEOTIDE SEQUENCE [LARGE SCALE GENOMIC DNA]</scope>
    <source>
        <strain evidence="17 18">DSM 15534</strain>
    </source>
</reference>
<evidence type="ECO:0000256" key="4">
    <source>
        <dbReference type="ARBA" id="ARBA00022490"/>
    </source>
</evidence>
<keyword evidence="5 13" id="KW-0597">Phosphoprotein</keyword>
<evidence type="ECO:0000259" key="15">
    <source>
        <dbReference type="PROSITE" id="PS50110"/>
    </source>
</evidence>
<dbReference type="SMART" id="SM00448">
    <property type="entry name" value="REC"/>
    <property type="match status" value="1"/>
</dbReference>
<feature type="domain" description="OmpR/PhoB-type" evidence="16">
    <location>
        <begin position="125"/>
        <end position="223"/>
    </location>
</feature>
<keyword evidence="8" id="KW-0805">Transcription regulation</keyword>
<keyword evidence="6" id="KW-0592">Phosphate transport</keyword>
<sequence>MATILLVEDEPAIREMISLFLQQKDYQVISACDYQTALNKLTTSLDLILVDWLLPGRSGIQLIRYLKKQPDYQHIPIIMLTARSSEEDCIQGLNAGADDYISKPFSWQILQARIDAVLRRHKHNHDIIKIDDLWLDPQAQRVSYQQKTISLSGTEFKLLHYFMQNPDKVYPRELLLDRIWGNDIYIEDRTVDVYIRRLRKSLAPYGFDGYIQTVRGVGYRFSNKAD</sequence>
<dbReference type="SUPFAM" id="SSF52172">
    <property type="entry name" value="CheY-like"/>
    <property type="match status" value="1"/>
</dbReference>
<dbReference type="InterPro" id="IPR016032">
    <property type="entry name" value="Sig_transdc_resp-reg_C-effctor"/>
</dbReference>
<dbReference type="InterPro" id="IPR001789">
    <property type="entry name" value="Sig_transdc_resp-reg_receiver"/>
</dbReference>
<keyword evidence="3" id="KW-0813">Transport</keyword>
<keyword evidence="11" id="KW-0804">Transcription</keyword>
<dbReference type="PANTHER" id="PTHR48111:SF40">
    <property type="entry name" value="PHOSPHATE REGULON TRANSCRIPTIONAL REGULATORY PROTEIN PHOB"/>
    <property type="match status" value="1"/>
</dbReference>
<comment type="subcellular location">
    <subcellularLocation>
        <location evidence="1">Cytoplasm</location>
    </subcellularLocation>
</comment>
<evidence type="ECO:0000313" key="17">
    <source>
        <dbReference type="EMBL" id="TCK01758.1"/>
    </source>
</evidence>
<dbReference type="AlphaFoldDB" id="A0A4R1G2D8"/>
<dbReference type="GO" id="GO:0006355">
    <property type="term" value="P:regulation of DNA-templated transcription"/>
    <property type="evidence" value="ECO:0007669"/>
    <property type="project" value="InterPro"/>
</dbReference>
<dbReference type="GO" id="GO:0006817">
    <property type="term" value="P:phosphate ion transport"/>
    <property type="evidence" value="ECO:0007669"/>
    <property type="project" value="UniProtKB-KW"/>
</dbReference>
<dbReference type="GO" id="GO:0032993">
    <property type="term" value="C:protein-DNA complex"/>
    <property type="evidence" value="ECO:0007669"/>
    <property type="project" value="TreeGrafter"/>
</dbReference>
<keyword evidence="10" id="KW-0010">Activator</keyword>